<dbReference type="RefSeq" id="WP_227211524.1">
    <property type="nucleotide sequence ID" value="NZ_BAABZQ010000001.1"/>
</dbReference>
<evidence type="ECO:0000313" key="1">
    <source>
        <dbReference type="EMBL" id="GAA6501371.1"/>
    </source>
</evidence>
<sequence length="339" mass="39180">MGEMRFDIFDKVYSCYYRVVQKILEEAKSHPITRKDMETIAAAYGYGESALTIVPKLLNREWDLLRTEDGKTFAPKTVPGRLPLTLLQRSWLKALLADRRISCFLTPEEQKEAAHSLRDVEPLFGQADFHYFDRCLDGDTYSSKTYQKHFRTVLEALEQGLVLRISYCGRQGAVSRFEAAPYQLQYSEKDDKFRLCCLKKTGGRFSLNTTLNMNKIAGCSLTSVKVPKKAPALRFSPIQKSREPVLLEISKERNSLERCMLHFANYEKHTEYDEERDVYYCSIYYDLADETELLIDVLSFGPVIKVLGPASFLSQVKQRVRRQYEMLNSQTHASRNLPE</sequence>
<organism evidence="1 2">
    <name type="scientific">Blautia parvula</name>
    <dbReference type="NCBI Taxonomy" id="2877527"/>
    <lineage>
        <taxon>Bacteria</taxon>
        <taxon>Bacillati</taxon>
        <taxon>Bacillota</taxon>
        <taxon>Clostridia</taxon>
        <taxon>Lachnospirales</taxon>
        <taxon>Lachnospiraceae</taxon>
        <taxon>Blautia</taxon>
    </lineage>
</organism>
<name>A0ABQ0BXW9_9FIRM</name>
<dbReference type="Proteomes" id="UP001600941">
    <property type="component" value="Unassembled WGS sequence"/>
</dbReference>
<accession>A0ABQ0BXW9</accession>
<proteinExistence type="predicted"/>
<evidence type="ECO:0000313" key="2">
    <source>
        <dbReference type="Proteomes" id="UP001600941"/>
    </source>
</evidence>
<protein>
    <submittedName>
        <fullName evidence="1">WYL domain-containing protein</fullName>
    </submittedName>
</protein>
<dbReference type="EMBL" id="BAABZQ010000001">
    <property type="protein sequence ID" value="GAA6501371.1"/>
    <property type="molecule type" value="Genomic_DNA"/>
</dbReference>
<reference evidence="1 2" key="1">
    <citation type="submission" date="2024-04" db="EMBL/GenBank/DDBJ databases">
        <title>Defined microbial consortia suppress multidrug-resistant proinflammatory Enterobacteriaceae via ecological control.</title>
        <authorList>
            <person name="Furuichi M."/>
            <person name="Kawaguchi T."/>
            <person name="Pust M."/>
            <person name="Yasuma K."/>
            <person name="Plichta D."/>
            <person name="Hasegawa N."/>
            <person name="Ohya T."/>
            <person name="Bhattarai S."/>
            <person name="Sasajima S."/>
            <person name="Aoto Y."/>
            <person name="Tuganbaev T."/>
            <person name="Yaginuma M."/>
            <person name="Ueda M."/>
            <person name="Okahashi N."/>
            <person name="Amafuji K."/>
            <person name="Kiridooshi Y."/>
            <person name="Sugita K."/>
            <person name="Strazar M."/>
            <person name="Skelly A."/>
            <person name="Suda W."/>
            <person name="Hattori M."/>
            <person name="Nakamoto N."/>
            <person name="Caballero S."/>
            <person name="Norman J."/>
            <person name="Olle B."/>
            <person name="Tanoue T."/>
            <person name="Arita M."/>
            <person name="Bucci V."/>
            <person name="Atarashi K."/>
            <person name="Xavier R."/>
            <person name="Honda K."/>
        </authorList>
    </citation>
    <scope>NUCLEOTIDE SEQUENCE [LARGE SCALE GENOMIC DNA]</scope>
    <source>
        <strain evidence="2">k34-0107-D12</strain>
    </source>
</reference>
<comment type="caution">
    <text evidence="1">The sequence shown here is derived from an EMBL/GenBank/DDBJ whole genome shotgun (WGS) entry which is preliminary data.</text>
</comment>
<gene>
    <name evidence="1" type="ORF">K340107D12_41870</name>
</gene>
<keyword evidence="2" id="KW-1185">Reference proteome</keyword>